<evidence type="ECO:0000256" key="2">
    <source>
        <dbReference type="SAM" id="MobiDB-lite"/>
    </source>
</evidence>
<feature type="region of interest" description="Disordered" evidence="2">
    <location>
        <begin position="21"/>
        <end position="44"/>
    </location>
</feature>
<reference evidence="6" key="2">
    <citation type="submission" date="2020-07" db="EMBL/GenBank/DDBJ databases">
        <authorList>
            <person name="Pettersson B.M.F."/>
            <person name="Behra P.R.K."/>
            <person name="Ramesh M."/>
            <person name="Das S."/>
            <person name="Dasgupta S."/>
            <person name="Kirsebom L.A."/>
        </authorList>
    </citation>
    <scope>NUCLEOTIDE SEQUENCE</scope>
    <source>
        <strain evidence="6">DSM 44203</strain>
    </source>
</reference>
<dbReference type="InterPro" id="IPR015510">
    <property type="entry name" value="PGRP"/>
</dbReference>
<reference evidence="5 7" key="1">
    <citation type="journal article" date="2016" name="Genome Announc.">
        <title>Draft Genome Sequences of Five Rapidly Growing Mycobacterium Species, M. thermoresistibile, M. fortuitum subsp. acetamidolyticum, M. canariasense, M. brisbanense, and M. novocastrense.</title>
        <authorList>
            <person name="Katahira K."/>
            <person name="Ogura Y."/>
            <person name="Gotoh Y."/>
            <person name="Hayashi T."/>
        </authorList>
    </citation>
    <scope>NUCLEOTIDE SEQUENCE [LARGE SCALE GENOMIC DNA]</scope>
    <source>
        <strain evidence="5 7">JCM18114</strain>
    </source>
</reference>
<dbReference type="EMBL" id="JACKTI010000057">
    <property type="protein sequence ID" value="MCV7025958.1"/>
    <property type="molecule type" value="Genomic_DNA"/>
</dbReference>
<evidence type="ECO:0000313" key="7">
    <source>
        <dbReference type="Proteomes" id="UP000069773"/>
    </source>
</evidence>
<comment type="caution">
    <text evidence="6">The sequence shown here is derived from an EMBL/GenBank/DDBJ whole genome shotgun (WGS) entry which is preliminary data.</text>
</comment>
<evidence type="ECO:0000256" key="1">
    <source>
        <dbReference type="ARBA" id="ARBA00007553"/>
    </source>
</evidence>
<dbReference type="InterPro" id="IPR002502">
    <property type="entry name" value="Amidase_domain"/>
</dbReference>
<dbReference type="PANTHER" id="PTHR11022:SF41">
    <property type="entry name" value="PEPTIDOGLYCAN-RECOGNITION PROTEIN LC-RELATED"/>
    <property type="match status" value="1"/>
</dbReference>
<dbReference type="Proteomes" id="UP000069773">
    <property type="component" value="Unassembled WGS sequence"/>
</dbReference>
<feature type="compositionally biased region" description="Pro residues" evidence="2">
    <location>
        <begin position="32"/>
        <end position="44"/>
    </location>
</feature>
<accession>A0AAW5SPD1</accession>
<dbReference type="Pfam" id="PF01510">
    <property type="entry name" value="Amidase_2"/>
    <property type="match status" value="1"/>
</dbReference>
<evidence type="ECO:0000313" key="5">
    <source>
        <dbReference type="EMBL" id="GAT08439.1"/>
    </source>
</evidence>
<dbReference type="GO" id="GO:0009253">
    <property type="term" value="P:peptidoglycan catabolic process"/>
    <property type="evidence" value="ECO:0007669"/>
    <property type="project" value="InterPro"/>
</dbReference>
<dbReference type="AlphaFoldDB" id="A0AAW5SPD1"/>
<keyword evidence="7" id="KW-1185">Reference proteome</keyword>
<dbReference type="PANTHER" id="PTHR11022">
    <property type="entry name" value="PEPTIDOGLYCAN RECOGNITION PROTEIN"/>
    <property type="match status" value="1"/>
</dbReference>
<dbReference type="SMART" id="SM00644">
    <property type="entry name" value="Ami_2"/>
    <property type="match status" value="1"/>
</dbReference>
<dbReference type="GO" id="GO:0008745">
    <property type="term" value="F:N-acetylmuramoyl-L-alanine amidase activity"/>
    <property type="evidence" value="ECO:0007669"/>
    <property type="project" value="InterPro"/>
</dbReference>
<dbReference type="InterPro" id="IPR006619">
    <property type="entry name" value="PGRP_domain_met/bac"/>
</dbReference>
<proteinExistence type="inferred from homology"/>
<dbReference type="GO" id="GO:0008270">
    <property type="term" value="F:zinc ion binding"/>
    <property type="evidence" value="ECO:0007669"/>
    <property type="project" value="InterPro"/>
</dbReference>
<gene>
    <name evidence="6" type="ORF">H7I77_21840</name>
    <name evidence="5" type="ORF">RMCN_1572</name>
</gene>
<protein>
    <submittedName>
        <fullName evidence="6">N-acetylmuramoyl-L-alanine amidase</fullName>
    </submittedName>
</protein>
<comment type="similarity">
    <text evidence="1">Belongs to the N-acetylmuramoyl-L-alanine amidase 2 family.</text>
</comment>
<dbReference type="SUPFAM" id="SSF55846">
    <property type="entry name" value="N-acetylmuramoyl-L-alanine amidase-like"/>
    <property type="match status" value="1"/>
</dbReference>
<evidence type="ECO:0000313" key="6">
    <source>
        <dbReference type="EMBL" id="MCV7025958.1"/>
    </source>
</evidence>
<dbReference type="PROSITE" id="PS51257">
    <property type="entry name" value="PROKAR_LIPOPROTEIN"/>
    <property type="match status" value="1"/>
</dbReference>
<feature type="domain" description="Peptidoglycan recognition protein family" evidence="4">
    <location>
        <begin position="60"/>
        <end position="200"/>
    </location>
</feature>
<dbReference type="SMART" id="SM00701">
    <property type="entry name" value="PGRP"/>
    <property type="match status" value="1"/>
</dbReference>
<dbReference type="CDD" id="cd06583">
    <property type="entry name" value="PGRP"/>
    <property type="match status" value="1"/>
</dbReference>
<name>A0AAW5SPD1_MYCNV</name>
<evidence type="ECO:0000313" key="8">
    <source>
        <dbReference type="Proteomes" id="UP001207528"/>
    </source>
</evidence>
<feature type="domain" description="N-acetylmuramoyl-L-alanine amidase" evidence="3">
    <location>
        <begin position="72"/>
        <end position="207"/>
    </location>
</feature>
<dbReference type="EMBL" id="BCTA01000023">
    <property type="protein sequence ID" value="GAT08439.1"/>
    <property type="molecule type" value="Genomic_DNA"/>
</dbReference>
<dbReference type="Proteomes" id="UP001207528">
    <property type="component" value="Unassembled WGS sequence"/>
</dbReference>
<evidence type="ECO:0000259" key="3">
    <source>
        <dbReference type="SMART" id="SM00644"/>
    </source>
</evidence>
<reference evidence="6" key="3">
    <citation type="journal article" date="2022" name="BMC Genomics">
        <title>Comparative genome analysis of mycobacteria focusing on tRNA and non-coding RNA.</title>
        <authorList>
            <person name="Behra P.R.K."/>
            <person name="Pettersson B.M.F."/>
            <person name="Ramesh M."/>
            <person name="Das S."/>
            <person name="Dasgupta S."/>
            <person name="Kirsebom L.A."/>
        </authorList>
    </citation>
    <scope>NUCLEOTIDE SEQUENCE</scope>
    <source>
        <strain evidence="6">DSM 44203</strain>
    </source>
</reference>
<dbReference type="Gene3D" id="3.40.80.10">
    <property type="entry name" value="Peptidoglycan recognition protein-like"/>
    <property type="match status" value="1"/>
</dbReference>
<sequence>MKLAGAAGLTAAAIAACEAPPGYRGTSATSAPPSPVPPAATAPPPIPAPITAPPVTPTSGTLLCREAWQAKPARPGGKPQNPVRMTIHHTAATLGDNSNAPFRLRQHQSYHQDTQGWIDIAYHVSVDRNGNLYELRNPEIVGDTATSYDPTGHFLVVCEGNFDEEQVTEEQVDGAALAFAWAASKWQIPTDTLAGHRDASGDTACPGDSLYQYVQSGDLQRRIDTYLADGPVELMRLCGPEAQQIVSNIEAGM</sequence>
<organism evidence="6 8">
    <name type="scientific">Mycolicibacterium novocastrense</name>
    <name type="common">Mycobacterium novocastrense</name>
    <dbReference type="NCBI Taxonomy" id="59813"/>
    <lineage>
        <taxon>Bacteria</taxon>
        <taxon>Bacillati</taxon>
        <taxon>Actinomycetota</taxon>
        <taxon>Actinomycetes</taxon>
        <taxon>Mycobacteriales</taxon>
        <taxon>Mycobacteriaceae</taxon>
        <taxon>Mycolicibacterium</taxon>
    </lineage>
</organism>
<dbReference type="InterPro" id="IPR036505">
    <property type="entry name" value="Amidase/PGRP_sf"/>
</dbReference>
<evidence type="ECO:0000259" key="4">
    <source>
        <dbReference type="SMART" id="SM00701"/>
    </source>
</evidence>